<evidence type="ECO:0000313" key="3">
    <source>
        <dbReference type="Proteomes" id="UP001431776"/>
    </source>
</evidence>
<gene>
    <name evidence="2" type="ORF">QJ522_02440</name>
</gene>
<dbReference type="AlphaFoldDB" id="A0AAW6TW19"/>
<evidence type="ECO:0000256" key="1">
    <source>
        <dbReference type="SAM" id="MobiDB-lite"/>
    </source>
</evidence>
<comment type="caution">
    <text evidence="2">The sequence shown here is derived from an EMBL/GenBank/DDBJ whole genome shotgun (WGS) entry which is preliminary data.</text>
</comment>
<reference evidence="2" key="1">
    <citation type="submission" date="2023-05" db="EMBL/GenBank/DDBJ databases">
        <title>Anaerotaeda fermentans gen. nov., sp. nov., a novel anaerobic planctomycete of the new family within the order Sedimentisphaerales isolated from Taman Peninsula, Russia.</title>
        <authorList>
            <person name="Khomyakova M.A."/>
            <person name="Merkel A.Y."/>
            <person name="Slobodkin A.I."/>
        </authorList>
    </citation>
    <scope>NUCLEOTIDE SEQUENCE</scope>
    <source>
        <strain evidence="2">M17dextr</strain>
    </source>
</reference>
<name>A0AAW6TW19_9BACT</name>
<dbReference type="Proteomes" id="UP001431776">
    <property type="component" value="Unassembled WGS sequence"/>
</dbReference>
<protein>
    <submittedName>
        <fullName evidence="2">Uncharacterized protein</fullName>
    </submittedName>
</protein>
<feature type="compositionally biased region" description="Acidic residues" evidence="1">
    <location>
        <begin position="74"/>
        <end position="96"/>
    </location>
</feature>
<dbReference type="RefSeq" id="WP_349243300.1">
    <property type="nucleotide sequence ID" value="NZ_JASCXX010000002.1"/>
</dbReference>
<organism evidence="2 3">
    <name type="scientific">Anaerobaca lacustris</name>
    <dbReference type="NCBI Taxonomy" id="3044600"/>
    <lineage>
        <taxon>Bacteria</taxon>
        <taxon>Pseudomonadati</taxon>
        <taxon>Planctomycetota</taxon>
        <taxon>Phycisphaerae</taxon>
        <taxon>Sedimentisphaerales</taxon>
        <taxon>Anaerobacaceae</taxon>
        <taxon>Anaerobaca</taxon>
    </lineage>
</organism>
<feature type="region of interest" description="Disordered" evidence="1">
    <location>
        <begin position="61"/>
        <end position="96"/>
    </location>
</feature>
<dbReference type="EMBL" id="JASCXX010000002">
    <property type="protein sequence ID" value="MDI6447889.1"/>
    <property type="molecule type" value="Genomic_DNA"/>
</dbReference>
<accession>A0AAW6TW19</accession>
<sequence length="96" mass="10341">MELKCPNCGTPAVAGEGGKVVCTGCGGTFRFRAGEAKLEAVAEFDQLKKKVAEQDDEIRKLREQISGGSSNADEPTDEPDEPDDDDGDEDDEDEDF</sequence>
<evidence type="ECO:0000313" key="2">
    <source>
        <dbReference type="EMBL" id="MDI6447889.1"/>
    </source>
</evidence>
<keyword evidence="3" id="KW-1185">Reference proteome</keyword>
<proteinExistence type="predicted"/>